<dbReference type="PANTHER" id="PTHR11122:SF13">
    <property type="entry name" value="GLUCOSE-6-PHOSPHATE 1-EPIMERASE"/>
    <property type="match status" value="1"/>
</dbReference>
<dbReference type="Pfam" id="PF01263">
    <property type="entry name" value="Aldose_epim"/>
    <property type="match status" value="1"/>
</dbReference>
<dbReference type="InterPro" id="IPR011013">
    <property type="entry name" value="Gal_mutarotase_sf_dom"/>
</dbReference>
<organism evidence="8 9">
    <name type="scientific">Coccomyxa subellipsoidea (strain C-169)</name>
    <name type="common">Green microalga</name>
    <dbReference type="NCBI Taxonomy" id="574566"/>
    <lineage>
        <taxon>Eukaryota</taxon>
        <taxon>Viridiplantae</taxon>
        <taxon>Chlorophyta</taxon>
        <taxon>core chlorophytes</taxon>
        <taxon>Trebouxiophyceae</taxon>
        <taxon>Trebouxiophyceae incertae sedis</taxon>
        <taxon>Coccomyxaceae</taxon>
        <taxon>Coccomyxa</taxon>
        <taxon>Coccomyxa subellipsoidea</taxon>
    </lineage>
</organism>
<dbReference type="eggNOG" id="KOG1594">
    <property type="taxonomic scope" value="Eukaryota"/>
</dbReference>
<dbReference type="GeneID" id="17043675"/>
<dbReference type="GO" id="GO:0047938">
    <property type="term" value="F:glucose-6-phosphate 1-epimerase activity"/>
    <property type="evidence" value="ECO:0007669"/>
    <property type="project" value="UniProtKB-UniRule"/>
</dbReference>
<dbReference type="EC" id="5.1.3.15" evidence="3 5"/>
<feature type="binding site" evidence="7">
    <location>
        <position position="79"/>
    </location>
    <ligand>
        <name>substrate</name>
    </ligand>
</feature>
<dbReference type="InterPro" id="IPR008183">
    <property type="entry name" value="Aldose_1/G6P_1-epimerase"/>
</dbReference>
<feature type="binding site" evidence="7">
    <location>
        <position position="84"/>
    </location>
    <ligand>
        <name>substrate</name>
    </ligand>
</feature>
<dbReference type="Gene3D" id="2.70.98.10">
    <property type="match status" value="1"/>
</dbReference>
<feature type="active site" evidence="6">
    <location>
        <position position="150"/>
    </location>
</feature>
<dbReference type="EMBL" id="AGSI01000003">
    <property type="protein sequence ID" value="EIE25671.1"/>
    <property type="molecule type" value="Genomic_DNA"/>
</dbReference>
<evidence type="ECO:0000256" key="1">
    <source>
        <dbReference type="ARBA" id="ARBA00001096"/>
    </source>
</evidence>
<evidence type="ECO:0000256" key="2">
    <source>
        <dbReference type="ARBA" id="ARBA00005866"/>
    </source>
</evidence>
<dbReference type="RefSeq" id="XP_005650215.1">
    <property type="nucleotide sequence ID" value="XM_005650158.1"/>
</dbReference>
<comment type="caution">
    <text evidence="8">The sequence shown here is derived from an EMBL/GenBank/DDBJ whole genome shotgun (WGS) entry which is preliminary data.</text>
</comment>
<dbReference type="CDD" id="cd09020">
    <property type="entry name" value="D-hex-6-P-epi_like"/>
    <property type="match status" value="1"/>
</dbReference>
<dbReference type="InterPro" id="IPR014718">
    <property type="entry name" value="GH-type_carb-bd"/>
</dbReference>
<dbReference type="SUPFAM" id="SSF74650">
    <property type="entry name" value="Galactose mutarotase-like"/>
    <property type="match status" value="1"/>
</dbReference>
<comment type="catalytic activity">
    <reaction evidence="1">
        <text>alpha-D-glucose 6-phosphate = beta-D-glucose 6-phosphate</text>
        <dbReference type="Rhea" id="RHEA:16249"/>
        <dbReference type="ChEBI" id="CHEBI:58225"/>
        <dbReference type="ChEBI" id="CHEBI:58247"/>
        <dbReference type="EC" id="5.1.3.15"/>
    </reaction>
</comment>
<dbReference type="GO" id="GO:0005737">
    <property type="term" value="C:cytoplasm"/>
    <property type="evidence" value="ECO:0007669"/>
    <property type="project" value="TreeGrafter"/>
</dbReference>
<feature type="binding site" evidence="7">
    <location>
        <position position="61"/>
    </location>
    <ligand>
        <name>substrate</name>
    </ligand>
</feature>
<dbReference type="PIRSF" id="PIRSF016020">
    <property type="entry name" value="PHexose_mutarotase"/>
    <property type="match status" value="1"/>
</dbReference>
<sequence length="282" mass="30329">MAGLTTDQSSGQKYVVLKSAEGTTAEIFLHGAHVTSWKTVSGEEVLFVSKQAVYKPPKAIRGGIPVCFPQFGGFGPLSQHGFARNSEFAVTDSAADSVTLSLTPSKDQLQLFPHPFELKVKVDVGNDVLEQTLTATNTGSKAFELTAALHTYFSISSIDKARVDGLSGVDYLDSLQDKRRLTENGASVRFGGEVDRIYLATPSRLEVVDEGRGRAVVVEKQGFPDAVVWNPWVDKAAGMGDFGDDEYKEMVCLEPAVAGSGPVTLQPGATWTAKQTLSLRQL</sequence>
<accession>I0Z4V2</accession>
<evidence type="ECO:0000256" key="5">
    <source>
        <dbReference type="PIRNR" id="PIRNR016020"/>
    </source>
</evidence>
<dbReference type="GO" id="GO:0005975">
    <property type="term" value="P:carbohydrate metabolic process"/>
    <property type="evidence" value="ECO:0007669"/>
    <property type="project" value="InterPro"/>
</dbReference>
<reference evidence="8 9" key="1">
    <citation type="journal article" date="2012" name="Genome Biol.">
        <title>The genome of the polar eukaryotic microalga coccomyxa subellipsoidea reveals traits of cold adaptation.</title>
        <authorList>
            <person name="Blanc G."/>
            <person name="Agarkova I."/>
            <person name="Grimwood J."/>
            <person name="Kuo A."/>
            <person name="Brueggeman A."/>
            <person name="Dunigan D."/>
            <person name="Gurnon J."/>
            <person name="Ladunga I."/>
            <person name="Lindquist E."/>
            <person name="Lucas S."/>
            <person name="Pangilinan J."/>
            <person name="Proschold T."/>
            <person name="Salamov A."/>
            <person name="Schmutz J."/>
            <person name="Weeks D."/>
            <person name="Yamada T."/>
            <person name="Claverie J.M."/>
            <person name="Grigoriev I."/>
            <person name="Van Etten J."/>
            <person name="Lomsadze A."/>
            <person name="Borodovsky M."/>
        </authorList>
    </citation>
    <scope>NUCLEOTIDE SEQUENCE [LARGE SCALE GENOMIC DNA]</scope>
    <source>
        <strain evidence="8 9">C-169</strain>
    </source>
</reference>
<evidence type="ECO:0000256" key="6">
    <source>
        <dbReference type="PIRSR" id="PIRSR016020-1"/>
    </source>
</evidence>
<protein>
    <recommendedName>
        <fullName evidence="3 5">glucose-6-phosphate 1-epimerase</fullName>
        <ecNumber evidence="3 5">5.1.3.15</ecNumber>
    </recommendedName>
</protein>
<dbReference type="GO" id="GO:0030246">
    <property type="term" value="F:carbohydrate binding"/>
    <property type="evidence" value="ECO:0007669"/>
    <property type="project" value="UniProtKB-UniRule"/>
</dbReference>
<gene>
    <name evidence="8" type="ORF">COCSUDRAFT_35341</name>
</gene>
<evidence type="ECO:0000313" key="8">
    <source>
        <dbReference type="EMBL" id="EIE25671.1"/>
    </source>
</evidence>
<dbReference type="KEGG" id="csl:COCSUDRAFT_35341"/>
<dbReference type="InterPro" id="IPR025532">
    <property type="entry name" value="G6P_1-epimerase"/>
</dbReference>
<evidence type="ECO:0000256" key="3">
    <source>
        <dbReference type="ARBA" id="ARBA00012083"/>
    </source>
</evidence>
<evidence type="ECO:0000313" key="9">
    <source>
        <dbReference type="Proteomes" id="UP000007264"/>
    </source>
</evidence>
<dbReference type="Proteomes" id="UP000007264">
    <property type="component" value="Unassembled WGS sequence"/>
</dbReference>
<dbReference type="PANTHER" id="PTHR11122">
    <property type="entry name" value="APOSPORY-ASSOCIATED PROTEIN C-RELATED"/>
    <property type="match status" value="1"/>
</dbReference>
<dbReference type="OrthoDB" id="1659429at2759"/>
<keyword evidence="4 5" id="KW-0413">Isomerase</keyword>
<evidence type="ECO:0000256" key="4">
    <source>
        <dbReference type="ARBA" id="ARBA00023235"/>
    </source>
</evidence>
<dbReference type="STRING" id="574566.I0Z4V2"/>
<comment type="similarity">
    <text evidence="2 5">Belongs to the glucose-6-phosphate 1-epimerase family.</text>
</comment>
<name>I0Z4V2_COCSC</name>
<evidence type="ECO:0000256" key="7">
    <source>
        <dbReference type="PIRSR" id="PIRSR016020-2"/>
    </source>
</evidence>
<feature type="active site" evidence="6">
    <location>
        <position position="254"/>
    </location>
</feature>
<keyword evidence="9" id="KW-1185">Reference proteome</keyword>
<dbReference type="AlphaFoldDB" id="I0Z4V2"/>
<proteinExistence type="inferred from homology"/>